<comment type="caution">
    <text evidence="2">The sequence shown here is derived from an EMBL/GenBank/DDBJ whole genome shotgun (WGS) entry which is preliminary data.</text>
</comment>
<protein>
    <recommendedName>
        <fullName evidence="1">Phosphoinositide-specific phospholipase C EF-hand-like domain-containing protein</fullName>
    </recommendedName>
</protein>
<evidence type="ECO:0000313" key="3">
    <source>
        <dbReference type="Proteomes" id="UP000712600"/>
    </source>
</evidence>
<feature type="domain" description="Phosphoinositide-specific phospholipase C EF-hand-like" evidence="1">
    <location>
        <begin position="25"/>
        <end position="68"/>
    </location>
</feature>
<evidence type="ECO:0000259" key="1">
    <source>
        <dbReference type="Pfam" id="PF09279"/>
    </source>
</evidence>
<reference evidence="2" key="1">
    <citation type="submission" date="2019-12" db="EMBL/GenBank/DDBJ databases">
        <title>Genome sequencing and annotation of Brassica cretica.</title>
        <authorList>
            <person name="Studholme D.J."/>
            <person name="Sarris P."/>
        </authorList>
    </citation>
    <scope>NUCLEOTIDE SEQUENCE</scope>
    <source>
        <strain evidence="2">PFS-109/04</strain>
        <tissue evidence="2">Leaf</tissue>
    </source>
</reference>
<sequence>MSKQTYKVCFCFRRRYRHTASVAPSEIKTIFDNYSDKGLMTVDHLLRFLTDVQKQDQATREEAQAIVNASSSLLHRNGLHLLVKK</sequence>
<dbReference type="SUPFAM" id="SSF47473">
    <property type="entry name" value="EF-hand"/>
    <property type="match status" value="1"/>
</dbReference>
<gene>
    <name evidence="2" type="ORF">F2Q69_00061932</name>
</gene>
<dbReference type="InterPro" id="IPR011992">
    <property type="entry name" value="EF-hand-dom_pair"/>
</dbReference>
<dbReference type="AlphaFoldDB" id="A0A8S9RBC1"/>
<dbReference type="Proteomes" id="UP000712600">
    <property type="component" value="Unassembled WGS sequence"/>
</dbReference>
<evidence type="ECO:0000313" key="2">
    <source>
        <dbReference type="EMBL" id="KAF3570069.1"/>
    </source>
</evidence>
<dbReference type="Pfam" id="PF09279">
    <property type="entry name" value="EF-hand_like"/>
    <property type="match status" value="1"/>
</dbReference>
<dbReference type="EMBL" id="QGKX02000095">
    <property type="protein sequence ID" value="KAF3570069.1"/>
    <property type="molecule type" value="Genomic_DNA"/>
</dbReference>
<dbReference type="Gene3D" id="1.10.238.10">
    <property type="entry name" value="EF-hand"/>
    <property type="match status" value="1"/>
</dbReference>
<dbReference type="InterPro" id="IPR015359">
    <property type="entry name" value="PLC_EF-hand-like"/>
</dbReference>
<proteinExistence type="predicted"/>
<accession>A0A8S9RBC1</accession>
<name>A0A8S9RBC1_BRACR</name>
<organism evidence="2 3">
    <name type="scientific">Brassica cretica</name>
    <name type="common">Mustard</name>
    <dbReference type="NCBI Taxonomy" id="69181"/>
    <lineage>
        <taxon>Eukaryota</taxon>
        <taxon>Viridiplantae</taxon>
        <taxon>Streptophyta</taxon>
        <taxon>Embryophyta</taxon>
        <taxon>Tracheophyta</taxon>
        <taxon>Spermatophyta</taxon>
        <taxon>Magnoliopsida</taxon>
        <taxon>eudicotyledons</taxon>
        <taxon>Gunneridae</taxon>
        <taxon>Pentapetalae</taxon>
        <taxon>rosids</taxon>
        <taxon>malvids</taxon>
        <taxon>Brassicales</taxon>
        <taxon>Brassicaceae</taxon>
        <taxon>Brassiceae</taxon>
        <taxon>Brassica</taxon>
    </lineage>
</organism>